<protein>
    <recommendedName>
        <fullName evidence="8">ABC transmembrane type-1 domain-containing protein</fullName>
    </recommendedName>
</protein>
<evidence type="ECO:0000256" key="4">
    <source>
        <dbReference type="ARBA" id="ARBA00022692"/>
    </source>
</evidence>
<dbReference type="InterPro" id="IPR000515">
    <property type="entry name" value="MetI-like"/>
</dbReference>
<accession>A0A0F9F5V5</accession>
<evidence type="ECO:0000256" key="7">
    <source>
        <dbReference type="SAM" id="Phobius"/>
    </source>
</evidence>
<keyword evidence="6 7" id="KW-0472">Membrane</keyword>
<dbReference type="EMBL" id="LAZR01022495">
    <property type="protein sequence ID" value="KKL81678.1"/>
    <property type="molecule type" value="Genomic_DNA"/>
</dbReference>
<evidence type="ECO:0000259" key="8">
    <source>
        <dbReference type="PROSITE" id="PS50928"/>
    </source>
</evidence>
<comment type="caution">
    <text evidence="9">The sequence shown here is derived from an EMBL/GenBank/DDBJ whole genome shotgun (WGS) entry which is preliminary data.</text>
</comment>
<name>A0A0F9F5V5_9ZZZZ</name>
<feature type="domain" description="ABC transmembrane type-1" evidence="8">
    <location>
        <begin position="1"/>
        <end position="186"/>
    </location>
</feature>
<feature type="transmembrane region" description="Helical" evidence="7">
    <location>
        <begin position="59"/>
        <end position="79"/>
    </location>
</feature>
<dbReference type="GO" id="GO:0005886">
    <property type="term" value="C:plasma membrane"/>
    <property type="evidence" value="ECO:0007669"/>
    <property type="project" value="UniProtKB-SubCell"/>
</dbReference>
<dbReference type="GO" id="GO:0071916">
    <property type="term" value="F:dipeptide transmembrane transporter activity"/>
    <property type="evidence" value="ECO:0007669"/>
    <property type="project" value="TreeGrafter"/>
</dbReference>
<evidence type="ECO:0000256" key="6">
    <source>
        <dbReference type="ARBA" id="ARBA00023136"/>
    </source>
</evidence>
<dbReference type="Pfam" id="PF00528">
    <property type="entry name" value="BPD_transp_1"/>
    <property type="match status" value="1"/>
</dbReference>
<sequence length="196" mass="21650">SVAIFWLGLMLIYLIYFKLRAVPDPMGRLAPLMEKPPGPTGLLLIDTLVHADFEKFRSAIGHLVLPAITLATVLTPTIAKMVRAAMINVLQSDFIQTARAIGLSTGRLIWHDALPNAMIPILTTMGIVLAYLMAGNVLVEMLFAWPGIGYYAWSALMSNDFDSIQGFILLIACMYVFINLVIDILYSVIDPRIRLG</sequence>
<dbReference type="Gene3D" id="1.10.3720.10">
    <property type="entry name" value="MetI-like"/>
    <property type="match status" value="1"/>
</dbReference>
<keyword evidence="3" id="KW-1003">Cell membrane</keyword>
<keyword evidence="5 7" id="KW-1133">Transmembrane helix</keyword>
<evidence type="ECO:0000256" key="1">
    <source>
        <dbReference type="ARBA" id="ARBA00004651"/>
    </source>
</evidence>
<gene>
    <name evidence="9" type="ORF">LCGC14_1992390</name>
</gene>
<feature type="transmembrane region" description="Helical" evidence="7">
    <location>
        <begin position="128"/>
        <end position="152"/>
    </location>
</feature>
<comment type="subcellular location">
    <subcellularLocation>
        <location evidence="1">Cell membrane</location>
        <topology evidence="1">Multi-pass membrane protein</topology>
    </subcellularLocation>
</comment>
<reference evidence="9" key="1">
    <citation type="journal article" date="2015" name="Nature">
        <title>Complex archaea that bridge the gap between prokaryotes and eukaryotes.</title>
        <authorList>
            <person name="Spang A."/>
            <person name="Saw J.H."/>
            <person name="Jorgensen S.L."/>
            <person name="Zaremba-Niedzwiedzka K."/>
            <person name="Martijn J."/>
            <person name="Lind A.E."/>
            <person name="van Eijk R."/>
            <person name="Schleper C."/>
            <person name="Guy L."/>
            <person name="Ettema T.J."/>
        </authorList>
    </citation>
    <scope>NUCLEOTIDE SEQUENCE</scope>
</reference>
<keyword evidence="4 7" id="KW-0812">Transmembrane</keyword>
<dbReference type="SUPFAM" id="SSF161098">
    <property type="entry name" value="MetI-like"/>
    <property type="match status" value="1"/>
</dbReference>
<evidence type="ECO:0000313" key="9">
    <source>
        <dbReference type="EMBL" id="KKL81678.1"/>
    </source>
</evidence>
<dbReference type="PANTHER" id="PTHR43163:SF6">
    <property type="entry name" value="DIPEPTIDE TRANSPORT SYSTEM PERMEASE PROTEIN DPPB-RELATED"/>
    <property type="match status" value="1"/>
</dbReference>
<dbReference type="CDD" id="cd06261">
    <property type="entry name" value="TM_PBP2"/>
    <property type="match status" value="1"/>
</dbReference>
<proteinExistence type="predicted"/>
<evidence type="ECO:0000256" key="5">
    <source>
        <dbReference type="ARBA" id="ARBA00022989"/>
    </source>
</evidence>
<dbReference type="PANTHER" id="PTHR43163">
    <property type="entry name" value="DIPEPTIDE TRANSPORT SYSTEM PERMEASE PROTEIN DPPB-RELATED"/>
    <property type="match status" value="1"/>
</dbReference>
<evidence type="ECO:0000256" key="2">
    <source>
        <dbReference type="ARBA" id="ARBA00022448"/>
    </source>
</evidence>
<dbReference type="AlphaFoldDB" id="A0A0F9F5V5"/>
<feature type="non-terminal residue" evidence="9">
    <location>
        <position position="1"/>
    </location>
</feature>
<evidence type="ECO:0000256" key="3">
    <source>
        <dbReference type="ARBA" id="ARBA00022475"/>
    </source>
</evidence>
<feature type="transmembrane region" description="Helical" evidence="7">
    <location>
        <begin position="164"/>
        <end position="189"/>
    </location>
</feature>
<keyword evidence="2" id="KW-0813">Transport</keyword>
<organism evidence="9">
    <name type="scientific">marine sediment metagenome</name>
    <dbReference type="NCBI Taxonomy" id="412755"/>
    <lineage>
        <taxon>unclassified sequences</taxon>
        <taxon>metagenomes</taxon>
        <taxon>ecological metagenomes</taxon>
    </lineage>
</organism>
<dbReference type="InterPro" id="IPR035906">
    <property type="entry name" value="MetI-like_sf"/>
</dbReference>
<dbReference type="PROSITE" id="PS50928">
    <property type="entry name" value="ABC_TM1"/>
    <property type="match status" value="1"/>
</dbReference>